<dbReference type="AlphaFoldDB" id="A0A6C0BTS7"/>
<proteinExistence type="predicted"/>
<sequence>MSISNAMMSFPKPSYQYSQQTGLVKYVFVDFASSMQDEDYKKHVLTDYPYIVEFIQRQFHRICTEFGIKYQNFDDIRKIARDYIDFCKEPGCVVVDNTLIKRTEEEALAITTSTAGYDEKIEKWLQHFLEFLSDKKVRNDYIYSEKFHDELMFNVAFYIISAREVVLYLCGNYVMIEKIKQALDCIHQFMMDELTADEMAEITALRKETTTLMKMLKYNVDNIEDIKTFVPSDKNRFFMKKPNNVYSKHINELKKNKQYDPDKYTSIYFVRSENRPVFNMFNMPLVSTINKAVDEELRESILCEHAWSEWLVKFEDELAKYPGELARYVDLVKPGDYIHINPIFRYKCP</sequence>
<dbReference type="EMBL" id="MN739256">
    <property type="protein sequence ID" value="QHS95747.1"/>
    <property type="molecule type" value="Genomic_DNA"/>
</dbReference>
<reference evidence="1" key="1">
    <citation type="journal article" date="2020" name="Nature">
        <title>Giant virus diversity and host interactions through global metagenomics.</title>
        <authorList>
            <person name="Schulz F."/>
            <person name="Roux S."/>
            <person name="Paez-Espino D."/>
            <person name="Jungbluth S."/>
            <person name="Walsh D.A."/>
            <person name="Denef V.J."/>
            <person name="McMahon K.D."/>
            <person name="Konstantinidis K.T."/>
            <person name="Eloe-Fadrosh E.A."/>
            <person name="Kyrpides N.C."/>
            <person name="Woyke T."/>
        </authorList>
    </citation>
    <scope>NUCLEOTIDE SEQUENCE</scope>
    <source>
        <strain evidence="1">GVMAG-M-3300018868-6</strain>
    </source>
</reference>
<name>A0A6C0BTS7_9ZZZZ</name>
<organism evidence="1">
    <name type="scientific">viral metagenome</name>
    <dbReference type="NCBI Taxonomy" id="1070528"/>
    <lineage>
        <taxon>unclassified sequences</taxon>
        <taxon>metagenomes</taxon>
        <taxon>organismal metagenomes</taxon>
    </lineage>
</organism>
<protein>
    <submittedName>
        <fullName evidence="1">Uncharacterized protein</fullName>
    </submittedName>
</protein>
<accession>A0A6C0BTS7</accession>
<evidence type="ECO:0000313" key="1">
    <source>
        <dbReference type="EMBL" id="QHS95747.1"/>
    </source>
</evidence>